<feature type="transmembrane region" description="Helical" evidence="8">
    <location>
        <begin position="64"/>
        <end position="85"/>
    </location>
</feature>
<evidence type="ECO:0000259" key="10">
    <source>
        <dbReference type="Pfam" id="PF16916"/>
    </source>
</evidence>
<evidence type="ECO:0000256" key="2">
    <source>
        <dbReference type="ARBA" id="ARBA00008114"/>
    </source>
</evidence>
<dbReference type="EMBL" id="VFOR01000002">
    <property type="protein sequence ID" value="TQL58101.1"/>
    <property type="molecule type" value="Genomic_DNA"/>
</dbReference>
<proteinExistence type="inferred from homology"/>
<feature type="domain" description="Cation efflux protein cytoplasmic" evidence="10">
    <location>
        <begin position="236"/>
        <end position="313"/>
    </location>
</feature>
<dbReference type="InterPro" id="IPR002524">
    <property type="entry name" value="Cation_efflux"/>
</dbReference>
<comment type="caution">
    <text evidence="11">The sequence shown here is derived from an EMBL/GenBank/DDBJ whole genome shotgun (WGS) entry which is preliminary data.</text>
</comment>
<accession>A0A542ZCT4</accession>
<evidence type="ECO:0000259" key="9">
    <source>
        <dbReference type="Pfam" id="PF01545"/>
    </source>
</evidence>
<feature type="transmembrane region" description="Helical" evidence="8">
    <location>
        <begin position="105"/>
        <end position="127"/>
    </location>
</feature>
<keyword evidence="4 8" id="KW-0812">Transmembrane</keyword>
<dbReference type="GO" id="GO:0015093">
    <property type="term" value="F:ferrous iron transmembrane transporter activity"/>
    <property type="evidence" value="ECO:0007669"/>
    <property type="project" value="TreeGrafter"/>
</dbReference>
<dbReference type="Gene3D" id="1.20.1510.10">
    <property type="entry name" value="Cation efflux protein transmembrane domain"/>
    <property type="match status" value="1"/>
</dbReference>
<name>A0A542ZCT4_9ACTN</name>
<sequence>MVIHGIPQPSPADTLHTVWTTSKILSVNTNRTQLLRYAWLSIAAAVATITLKAAAWVYTGSVGLLADAAESLVNLVAAVVALIALKVAAKPADQTFSFGRAKAEYFSAAVEGLMIFAAAGWILITSVERFLKPQPLDNLGLGLVISMVAAVLNGVIGLVLIRTGKQHRSATLVADGKHLMTDVVTSVGVLVGVGLVMLTGWERLDPILGFAVGLNIIYVGIGLVSEAAQGLLDRTLPDEENERIIEILRRNTTGETRFHGLRTRAAGHLRHASVHVLVPGDWTVQRGHAFTHDIETQLQHALPGIEVVTHLEPVEDPESYSDMPEGQLPIDDGLDLPPGADTN</sequence>
<dbReference type="AlphaFoldDB" id="A0A542ZCT4"/>
<comment type="similarity">
    <text evidence="2">Belongs to the cation diffusion facilitator (CDF) transporter (TC 2.A.4) family.</text>
</comment>
<dbReference type="InterPro" id="IPR058533">
    <property type="entry name" value="Cation_efflux_TM"/>
</dbReference>
<evidence type="ECO:0000313" key="12">
    <source>
        <dbReference type="Proteomes" id="UP000316196"/>
    </source>
</evidence>
<dbReference type="Pfam" id="PF16916">
    <property type="entry name" value="ZT_dimer"/>
    <property type="match status" value="1"/>
</dbReference>
<dbReference type="InterPro" id="IPR050291">
    <property type="entry name" value="CDF_Transporter"/>
</dbReference>
<feature type="transmembrane region" description="Helical" evidence="8">
    <location>
        <begin position="37"/>
        <end position="58"/>
    </location>
</feature>
<evidence type="ECO:0000256" key="4">
    <source>
        <dbReference type="ARBA" id="ARBA00022692"/>
    </source>
</evidence>
<gene>
    <name evidence="11" type="ORF">FB460_1954</name>
</gene>
<dbReference type="InterPro" id="IPR027469">
    <property type="entry name" value="Cation_efflux_TMD_sf"/>
</dbReference>
<dbReference type="PANTHER" id="PTHR43840">
    <property type="entry name" value="MITOCHONDRIAL METAL TRANSPORTER 1-RELATED"/>
    <property type="match status" value="1"/>
</dbReference>
<feature type="transmembrane region" description="Helical" evidence="8">
    <location>
        <begin position="139"/>
        <end position="161"/>
    </location>
</feature>
<dbReference type="GO" id="GO:0005886">
    <property type="term" value="C:plasma membrane"/>
    <property type="evidence" value="ECO:0007669"/>
    <property type="project" value="TreeGrafter"/>
</dbReference>
<feature type="domain" description="Cation efflux protein transmembrane" evidence="9">
    <location>
        <begin position="39"/>
        <end position="232"/>
    </location>
</feature>
<dbReference type="GO" id="GO:0006882">
    <property type="term" value="P:intracellular zinc ion homeostasis"/>
    <property type="evidence" value="ECO:0007669"/>
    <property type="project" value="TreeGrafter"/>
</dbReference>
<evidence type="ECO:0000256" key="5">
    <source>
        <dbReference type="ARBA" id="ARBA00022989"/>
    </source>
</evidence>
<evidence type="ECO:0000256" key="6">
    <source>
        <dbReference type="ARBA" id="ARBA00023136"/>
    </source>
</evidence>
<dbReference type="GO" id="GO:0015086">
    <property type="term" value="F:cadmium ion transmembrane transporter activity"/>
    <property type="evidence" value="ECO:0007669"/>
    <property type="project" value="TreeGrafter"/>
</dbReference>
<dbReference type="Pfam" id="PF01545">
    <property type="entry name" value="Cation_efflux"/>
    <property type="match status" value="1"/>
</dbReference>
<evidence type="ECO:0000256" key="8">
    <source>
        <dbReference type="SAM" id="Phobius"/>
    </source>
</evidence>
<feature type="transmembrane region" description="Helical" evidence="8">
    <location>
        <begin position="207"/>
        <end position="224"/>
    </location>
</feature>
<keyword evidence="5 8" id="KW-1133">Transmembrane helix</keyword>
<dbReference type="Gene3D" id="3.30.70.1350">
    <property type="entry name" value="Cation efflux protein, cytoplasmic domain"/>
    <property type="match status" value="1"/>
</dbReference>
<feature type="transmembrane region" description="Helical" evidence="8">
    <location>
        <begin position="182"/>
        <end position="201"/>
    </location>
</feature>
<keyword evidence="6 8" id="KW-0472">Membrane</keyword>
<organism evidence="11 12">
    <name type="scientific">Propioniferax innocua</name>
    <dbReference type="NCBI Taxonomy" id="1753"/>
    <lineage>
        <taxon>Bacteria</taxon>
        <taxon>Bacillati</taxon>
        <taxon>Actinomycetota</taxon>
        <taxon>Actinomycetes</taxon>
        <taxon>Propionibacteriales</taxon>
        <taxon>Propionibacteriaceae</taxon>
        <taxon>Propioniferax</taxon>
    </lineage>
</organism>
<dbReference type="InterPro" id="IPR036837">
    <property type="entry name" value="Cation_efflux_CTD_sf"/>
</dbReference>
<feature type="region of interest" description="Disordered" evidence="7">
    <location>
        <begin position="316"/>
        <end position="343"/>
    </location>
</feature>
<evidence type="ECO:0000256" key="1">
    <source>
        <dbReference type="ARBA" id="ARBA00004141"/>
    </source>
</evidence>
<dbReference type="SUPFAM" id="SSF160240">
    <property type="entry name" value="Cation efflux protein cytoplasmic domain-like"/>
    <property type="match status" value="1"/>
</dbReference>
<protein>
    <submittedName>
        <fullName evidence="11">Cation diffusion facilitator family transporter</fullName>
    </submittedName>
</protein>
<dbReference type="PANTHER" id="PTHR43840:SF15">
    <property type="entry name" value="MITOCHONDRIAL METAL TRANSPORTER 1-RELATED"/>
    <property type="match status" value="1"/>
</dbReference>
<dbReference type="Proteomes" id="UP000316196">
    <property type="component" value="Unassembled WGS sequence"/>
</dbReference>
<dbReference type="SUPFAM" id="SSF161111">
    <property type="entry name" value="Cation efflux protein transmembrane domain-like"/>
    <property type="match status" value="1"/>
</dbReference>
<evidence type="ECO:0000256" key="3">
    <source>
        <dbReference type="ARBA" id="ARBA00022448"/>
    </source>
</evidence>
<comment type="subcellular location">
    <subcellularLocation>
        <location evidence="1">Membrane</location>
        <topology evidence="1">Multi-pass membrane protein</topology>
    </subcellularLocation>
</comment>
<dbReference type="NCBIfam" id="TIGR01297">
    <property type="entry name" value="CDF"/>
    <property type="match status" value="1"/>
</dbReference>
<reference evidence="11 12" key="1">
    <citation type="submission" date="2019-06" db="EMBL/GenBank/DDBJ databases">
        <title>Sequencing the genomes of 1000 actinobacteria strains.</title>
        <authorList>
            <person name="Klenk H.-P."/>
        </authorList>
    </citation>
    <scope>NUCLEOTIDE SEQUENCE [LARGE SCALE GENOMIC DNA]</scope>
    <source>
        <strain evidence="11 12">DSM 8251</strain>
    </source>
</reference>
<keyword evidence="12" id="KW-1185">Reference proteome</keyword>
<keyword evidence="3" id="KW-0813">Transport</keyword>
<evidence type="ECO:0000313" key="11">
    <source>
        <dbReference type="EMBL" id="TQL58101.1"/>
    </source>
</evidence>
<evidence type="ECO:0000256" key="7">
    <source>
        <dbReference type="SAM" id="MobiDB-lite"/>
    </source>
</evidence>
<dbReference type="InterPro" id="IPR027470">
    <property type="entry name" value="Cation_efflux_CTD"/>
</dbReference>
<dbReference type="GO" id="GO:0015341">
    <property type="term" value="F:zinc efflux antiporter activity"/>
    <property type="evidence" value="ECO:0007669"/>
    <property type="project" value="TreeGrafter"/>
</dbReference>